<feature type="transmembrane region" description="Helical" evidence="1">
    <location>
        <begin position="186"/>
        <end position="204"/>
    </location>
</feature>
<keyword evidence="1" id="KW-0472">Membrane</keyword>
<reference evidence="2 3" key="1">
    <citation type="journal article" date="2007" name="PLoS Genet.">
        <title>Patterns and implications of gene gain and loss in the evolution of Prochlorococcus.</title>
        <authorList>
            <person name="Kettler G.C."/>
            <person name="Martiny A.C."/>
            <person name="Huang K."/>
            <person name="Zucker J."/>
            <person name="Coleman M.L."/>
            <person name="Rodrigue S."/>
            <person name="Chen F."/>
            <person name="Lapidus A."/>
            <person name="Ferriera S."/>
            <person name="Johnson J."/>
            <person name="Steglich C."/>
            <person name="Church G.M."/>
            <person name="Richardson P."/>
            <person name="Chisholm S.W."/>
        </authorList>
    </citation>
    <scope>NUCLEOTIDE SEQUENCE [LARGE SCALE GENOMIC DNA]</scope>
    <source>
        <strain evidence="2 3">MIT 9303</strain>
    </source>
</reference>
<dbReference type="STRING" id="59922.P9303_18481"/>
<proteinExistence type="predicted"/>
<dbReference type="AlphaFoldDB" id="A2CAT0"/>
<feature type="transmembrane region" description="Helical" evidence="1">
    <location>
        <begin position="6"/>
        <end position="26"/>
    </location>
</feature>
<dbReference type="BioCyc" id="PMAR59922:G1G80-1603-MONOMER"/>
<evidence type="ECO:0000256" key="1">
    <source>
        <dbReference type="SAM" id="Phobius"/>
    </source>
</evidence>
<sequence>MCFSASASFTAAAVLMPLGLYTHHLASEAKRPGYRPLALVPFFFGLQQFIEGFVWVGLGHGETVASPIEPLTSITSVGFLFFAYCFWMIWIPWSAYSIGRHSESEGVKRALRWVWIIGSILGISFWLPLLLHPPLVQPGLVTGGRIVYNVNTIFHNFINTEPIGELIYWCWIVIPLLILKDKAVKFFGVLIVLSIILTLFTYSMAFNSVWCFYSAILSIVVLWIVNRPEMRRA</sequence>
<gene>
    <name evidence="2" type="ordered locus">P9303_18481</name>
</gene>
<dbReference type="Proteomes" id="UP000002274">
    <property type="component" value="Chromosome"/>
</dbReference>
<dbReference type="KEGG" id="pmf:P9303_18481"/>
<organism evidence="2 3">
    <name type="scientific">Prochlorococcus marinus (strain MIT 9303)</name>
    <dbReference type="NCBI Taxonomy" id="59922"/>
    <lineage>
        <taxon>Bacteria</taxon>
        <taxon>Bacillati</taxon>
        <taxon>Cyanobacteriota</taxon>
        <taxon>Cyanophyceae</taxon>
        <taxon>Synechococcales</taxon>
        <taxon>Prochlorococcaceae</taxon>
        <taxon>Prochlorococcus</taxon>
    </lineage>
</organism>
<keyword evidence="1" id="KW-1133">Transmembrane helix</keyword>
<accession>A2CAT0</accession>
<keyword evidence="1" id="KW-0812">Transmembrane</keyword>
<evidence type="ECO:0000313" key="2">
    <source>
        <dbReference type="EMBL" id="ABM78590.1"/>
    </source>
</evidence>
<dbReference type="RefSeq" id="WP_011826475.1">
    <property type="nucleotide sequence ID" value="NC_008820.1"/>
</dbReference>
<dbReference type="HOGENOM" id="CLU_098310_1_0_3"/>
<name>A2CAT0_PROM3</name>
<feature type="transmembrane region" description="Helical" evidence="1">
    <location>
        <begin position="110"/>
        <end position="131"/>
    </location>
</feature>
<dbReference type="EMBL" id="CP000554">
    <property type="protein sequence ID" value="ABM78590.1"/>
    <property type="molecule type" value="Genomic_DNA"/>
</dbReference>
<protein>
    <submittedName>
        <fullName evidence="2">Uncharacterized protein</fullName>
    </submittedName>
</protein>
<feature type="transmembrane region" description="Helical" evidence="1">
    <location>
        <begin position="78"/>
        <end position="98"/>
    </location>
</feature>
<feature type="transmembrane region" description="Helical" evidence="1">
    <location>
        <begin position="38"/>
        <end position="58"/>
    </location>
</feature>
<feature type="transmembrane region" description="Helical" evidence="1">
    <location>
        <begin position="162"/>
        <end position="179"/>
    </location>
</feature>
<feature type="transmembrane region" description="Helical" evidence="1">
    <location>
        <begin position="210"/>
        <end position="226"/>
    </location>
</feature>
<evidence type="ECO:0000313" key="3">
    <source>
        <dbReference type="Proteomes" id="UP000002274"/>
    </source>
</evidence>